<feature type="binding site" evidence="1">
    <location>
        <position position="236"/>
    </location>
    <ligand>
        <name>[2Fe-2S] cluster</name>
        <dbReference type="ChEBI" id="CHEBI:190135"/>
    </ligand>
</feature>
<dbReference type="SUPFAM" id="SSF63380">
    <property type="entry name" value="Riboflavin synthase domain-like"/>
    <property type="match status" value="1"/>
</dbReference>
<dbReference type="PIRSF" id="PIRSF006816">
    <property type="entry name" value="Cyc3_hyd_g"/>
    <property type="match status" value="1"/>
</dbReference>
<keyword evidence="1" id="KW-0001">2Fe-2S</keyword>
<dbReference type="InterPro" id="IPR017938">
    <property type="entry name" value="Riboflavin_synthase-like_b-brl"/>
</dbReference>
<dbReference type="Pfam" id="PF10418">
    <property type="entry name" value="DHODB_Fe-S_bind"/>
    <property type="match status" value="1"/>
</dbReference>
<keyword evidence="1" id="KW-0479">Metal-binding</keyword>
<dbReference type="GO" id="GO:0051537">
    <property type="term" value="F:2 iron, 2 sulfur cluster binding"/>
    <property type="evidence" value="ECO:0007669"/>
    <property type="project" value="UniProtKB-KW"/>
</dbReference>
<dbReference type="PANTHER" id="PTHR43513:SF1">
    <property type="entry name" value="ANAEROBIC SULFITE REDUCTASE SUBUNIT B"/>
    <property type="match status" value="1"/>
</dbReference>
<proteinExistence type="predicted"/>
<keyword evidence="1" id="KW-0408">Iron</keyword>
<dbReference type="PRINTS" id="PR00371">
    <property type="entry name" value="FPNCR"/>
</dbReference>
<dbReference type="InterPro" id="IPR001433">
    <property type="entry name" value="OxRdtase_FAD/NAD-bd"/>
</dbReference>
<dbReference type="CDD" id="cd06221">
    <property type="entry name" value="sulfite_reductase_like"/>
    <property type="match status" value="1"/>
</dbReference>
<dbReference type="PRINTS" id="PR00406">
    <property type="entry name" value="CYTB5RDTASE"/>
</dbReference>
<evidence type="ECO:0000313" key="3">
    <source>
        <dbReference type="EMBL" id="HGU47544.1"/>
    </source>
</evidence>
<dbReference type="Gene3D" id="3.40.50.80">
    <property type="entry name" value="Nucleotide-binding domain of ferredoxin-NADP reductase (FNR) module"/>
    <property type="match status" value="1"/>
</dbReference>
<dbReference type="GO" id="GO:0016491">
    <property type="term" value="F:oxidoreductase activity"/>
    <property type="evidence" value="ECO:0007669"/>
    <property type="project" value="InterPro"/>
</dbReference>
<keyword evidence="1" id="KW-0411">Iron-sulfur</keyword>
<feature type="domain" description="FAD-binding FR-type" evidence="2">
    <location>
        <begin position="5"/>
        <end position="100"/>
    </location>
</feature>
<feature type="binding site" evidence="1">
    <location>
        <position position="252"/>
    </location>
    <ligand>
        <name>[2Fe-2S] cluster</name>
        <dbReference type="ChEBI" id="CHEBI:190135"/>
    </ligand>
</feature>
<dbReference type="Pfam" id="PF00970">
    <property type="entry name" value="FAD_binding_6"/>
    <property type="match status" value="1"/>
</dbReference>
<dbReference type="InterPro" id="IPR019480">
    <property type="entry name" value="Dihydroorotate_DH_Fe-S-bd"/>
</dbReference>
<dbReference type="GO" id="GO:0050660">
    <property type="term" value="F:flavin adenine dinucleotide binding"/>
    <property type="evidence" value="ECO:0007669"/>
    <property type="project" value="InterPro"/>
</dbReference>
<dbReference type="InterPro" id="IPR001709">
    <property type="entry name" value="Flavoprot_Pyr_Nucl_cyt_Rdtase"/>
</dbReference>
<dbReference type="InterPro" id="IPR050353">
    <property type="entry name" value="PyrK_electron_transfer"/>
</dbReference>
<dbReference type="InterPro" id="IPR039261">
    <property type="entry name" value="FNR_nucleotide-bd"/>
</dbReference>
<dbReference type="InterPro" id="IPR017927">
    <property type="entry name" value="FAD-bd_FR_type"/>
</dbReference>
<dbReference type="GO" id="GO:0006221">
    <property type="term" value="P:pyrimidine nucleotide biosynthetic process"/>
    <property type="evidence" value="ECO:0007669"/>
    <property type="project" value="InterPro"/>
</dbReference>
<dbReference type="PROSITE" id="PS51384">
    <property type="entry name" value="FAD_FR"/>
    <property type="match status" value="1"/>
</dbReference>
<dbReference type="Pfam" id="PF00175">
    <property type="entry name" value="NAD_binding_1"/>
    <property type="match status" value="1"/>
</dbReference>
<dbReference type="PANTHER" id="PTHR43513">
    <property type="entry name" value="DIHYDROOROTATE DEHYDROGENASE B (NAD(+)), ELECTRON TRANSFER SUBUNIT"/>
    <property type="match status" value="1"/>
</dbReference>
<comment type="cofactor">
    <cofactor evidence="1">
        <name>[2Fe-2S] cluster</name>
        <dbReference type="ChEBI" id="CHEBI:190135"/>
    </cofactor>
    <text evidence="1">Binds 1 [2Fe-2S] cluster per subunit.</text>
</comment>
<organism evidence="3">
    <name type="scientific">candidate division WOR-3 bacterium</name>
    <dbReference type="NCBI Taxonomy" id="2052148"/>
    <lineage>
        <taxon>Bacteria</taxon>
        <taxon>Bacteria division WOR-3</taxon>
    </lineage>
</organism>
<feature type="binding site" evidence="1">
    <location>
        <position position="244"/>
    </location>
    <ligand>
        <name>[2Fe-2S] cluster</name>
        <dbReference type="ChEBI" id="CHEBI:190135"/>
    </ligand>
</feature>
<protein>
    <submittedName>
        <fullName evidence="3">Oxidoreductase</fullName>
    </submittedName>
</protein>
<dbReference type="InterPro" id="IPR008333">
    <property type="entry name" value="Cbr1-like_FAD-bd_dom"/>
</dbReference>
<comment type="caution">
    <text evidence="3">The sequence shown here is derived from an EMBL/GenBank/DDBJ whole genome shotgun (WGS) entry which is preliminary data.</text>
</comment>
<reference evidence="3" key="1">
    <citation type="journal article" date="2020" name="mSystems">
        <title>Genome- and Community-Level Interaction Insights into Carbon Utilization and Element Cycling Functions of Hydrothermarchaeota in Hydrothermal Sediment.</title>
        <authorList>
            <person name="Zhou Z."/>
            <person name="Liu Y."/>
            <person name="Xu W."/>
            <person name="Pan J."/>
            <person name="Luo Z.H."/>
            <person name="Li M."/>
        </authorList>
    </citation>
    <scope>NUCLEOTIDE SEQUENCE [LARGE SCALE GENOMIC DNA]</scope>
    <source>
        <strain evidence="3">SpSt-594</strain>
    </source>
</reference>
<name>A0A7C4S1J8_UNCW3</name>
<gene>
    <name evidence="3" type="ORF">ENT60_03135</name>
</gene>
<sequence length="271" mass="30765">MSKLFKPIKAKILDIIDETPTIRTFVLKPEEEFNFLAGQFAALTCFGIGEGFFTPSSSPYDKEKIEFTIMRVGRVTNGLFNLKRGDYVGLRGPFGKPYPLEKFEGREVFIVGGGVGMAPLRSLFFALLHDLSKYKKVYIRYGARTPRDLVYKNSLFEWQKIENVDIELTVDVGDETWKGKVGVVTILLDEIPCDVNTACAVVCGPPLMMKFTLQKLLEKNFKEENIYLSMEKNMSCAVGMCGHCRMGRYFVCKDGPVLTWQEIKDIEDPFI</sequence>
<dbReference type="GO" id="GO:0046872">
    <property type="term" value="F:metal ion binding"/>
    <property type="evidence" value="ECO:0007669"/>
    <property type="project" value="UniProtKB-KW"/>
</dbReference>
<dbReference type="InterPro" id="IPR012165">
    <property type="entry name" value="Cyt_c3_hydrogenase_gsu"/>
</dbReference>
<evidence type="ECO:0000256" key="1">
    <source>
        <dbReference type="PIRSR" id="PIRSR006816-2"/>
    </source>
</evidence>
<accession>A0A7C4S1J8</accession>
<dbReference type="EMBL" id="DSZH01000149">
    <property type="protein sequence ID" value="HGU47544.1"/>
    <property type="molecule type" value="Genomic_DNA"/>
</dbReference>
<evidence type="ECO:0000259" key="2">
    <source>
        <dbReference type="PROSITE" id="PS51384"/>
    </source>
</evidence>
<dbReference type="SUPFAM" id="SSF52343">
    <property type="entry name" value="Ferredoxin reductase-like, C-terminal NADP-linked domain"/>
    <property type="match status" value="1"/>
</dbReference>
<dbReference type="Gene3D" id="2.40.30.10">
    <property type="entry name" value="Translation factors"/>
    <property type="match status" value="1"/>
</dbReference>
<feature type="binding site" evidence="1">
    <location>
        <position position="241"/>
    </location>
    <ligand>
        <name>[2Fe-2S] cluster</name>
        <dbReference type="ChEBI" id="CHEBI:190135"/>
    </ligand>
</feature>
<dbReference type="AlphaFoldDB" id="A0A7C4S1J8"/>